<gene>
    <name evidence="1" type="ORF">AL504_18445</name>
</gene>
<evidence type="ECO:0000313" key="2">
    <source>
        <dbReference type="Proteomes" id="UP000060602"/>
    </source>
</evidence>
<accession>A0A0X8P0R6</accession>
<name>A0A0X8P0R6_ALCXX</name>
<dbReference type="InterPro" id="IPR010261">
    <property type="entry name" value="Tir_chaperone"/>
</dbReference>
<evidence type="ECO:0008006" key="3">
    <source>
        <dbReference type="Google" id="ProtNLM"/>
    </source>
</evidence>
<dbReference type="Gene3D" id="3.30.1460.10">
    <property type="match status" value="1"/>
</dbReference>
<dbReference type="CDD" id="cd16364">
    <property type="entry name" value="T3SC_I-like"/>
    <property type="match status" value="1"/>
</dbReference>
<dbReference type="Pfam" id="PF05932">
    <property type="entry name" value="CesT"/>
    <property type="match status" value="1"/>
</dbReference>
<dbReference type="SUPFAM" id="SSF69635">
    <property type="entry name" value="Type III secretory system chaperone-like"/>
    <property type="match status" value="1"/>
</dbReference>
<reference evidence="2" key="1">
    <citation type="submission" date="2015-12" db="EMBL/GenBank/DDBJ databases">
        <title>FDA dAtabase for Regulatory Grade micrObial Sequences (FDA-ARGOS): Supporting development and validation of Infectious Disease Dx tests.</title>
        <authorList>
            <person name="Case J."/>
            <person name="Tallon L."/>
            <person name="Sadzewicz L."/>
            <person name="Sengamalay N."/>
            <person name="Ott S."/>
            <person name="Godinez A."/>
            <person name="Nagaraj S."/>
            <person name="Nadendla S."/>
            <person name="Sichtig H."/>
        </authorList>
    </citation>
    <scope>NUCLEOTIDE SEQUENCE [LARGE SCALE GENOMIC DNA]</scope>
    <source>
        <strain evidence="2">FDAARGOS_147</strain>
    </source>
</reference>
<organism evidence="1 2">
    <name type="scientific">Alcaligenes xylosoxydans xylosoxydans</name>
    <name type="common">Achromobacter xylosoxidans</name>
    <dbReference type="NCBI Taxonomy" id="85698"/>
    <lineage>
        <taxon>Bacteria</taxon>
        <taxon>Pseudomonadati</taxon>
        <taxon>Pseudomonadota</taxon>
        <taxon>Betaproteobacteria</taxon>
        <taxon>Burkholderiales</taxon>
        <taxon>Alcaligenaceae</taxon>
        <taxon>Achromobacter</taxon>
    </lineage>
</organism>
<dbReference type="AlphaFoldDB" id="A0A0X8P0R6"/>
<evidence type="ECO:0000313" key="1">
    <source>
        <dbReference type="EMBL" id="AMG37811.1"/>
    </source>
</evidence>
<dbReference type="Proteomes" id="UP000060602">
    <property type="component" value="Chromosome"/>
</dbReference>
<proteinExistence type="predicted"/>
<dbReference type="EMBL" id="CP014060">
    <property type="protein sequence ID" value="AMG37811.1"/>
    <property type="molecule type" value="Genomic_DNA"/>
</dbReference>
<dbReference type="GO" id="GO:0030254">
    <property type="term" value="P:protein secretion by the type III secretion system"/>
    <property type="evidence" value="ECO:0007669"/>
    <property type="project" value="InterPro"/>
</dbReference>
<protein>
    <recommendedName>
        <fullName evidence="3">Tir chaperone protein (CesT)</fullName>
    </recommendedName>
</protein>
<sequence>MPMSEARYHAALADLAIHIGVDAPALAERQELVIDGAAIALAYVDDGLGGAMQGACRVGAQPLPAEPPAGLLPLLLQANTLGPATRGATLGLQQSGHLVLASRQPLDLPPERLAQAWRDLAEASTAWATAIDQGLGHPAGPR</sequence>